<reference evidence="1" key="1">
    <citation type="submission" date="2020-08" db="EMBL/GenBank/DDBJ databases">
        <title>Ramlibacter sp. GTP1 16S ribosomal RNA gene genome sequencing and assembly.</title>
        <authorList>
            <person name="Kang M."/>
        </authorList>
    </citation>
    <scope>NUCLEOTIDE SEQUENCE</scope>
    <source>
        <strain evidence="1">GTP1</strain>
    </source>
</reference>
<dbReference type="AlphaFoldDB" id="A0A923S4K3"/>
<accession>A0A923S4K3</accession>
<dbReference type="Proteomes" id="UP000596827">
    <property type="component" value="Unassembled WGS sequence"/>
</dbReference>
<sequence length="75" mass="8334">MDKAKPPHYEAAMGRDESVAALQDLIARFERGEVHCAALRLFKPDGSWEDIVVGGDENEQAAALADLQRMHQRSN</sequence>
<dbReference type="EMBL" id="JACORU010000011">
    <property type="protein sequence ID" value="MBC5767556.1"/>
    <property type="molecule type" value="Genomic_DNA"/>
</dbReference>
<proteinExistence type="predicted"/>
<evidence type="ECO:0000313" key="2">
    <source>
        <dbReference type="Proteomes" id="UP000596827"/>
    </source>
</evidence>
<dbReference type="RefSeq" id="WP_187084042.1">
    <property type="nucleotide sequence ID" value="NZ_JACORU010000011.1"/>
</dbReference>
<comment type="caution">
    <text evidence="1">The sequence shown here is derived from an EMBL/GenBank/DDBJ whole genome shotgun (WGS) entry which is preliminary data.</text>
</comment>
<organism evidence="1 2">
    <name type="scientific">Ramlibacter albus</name>
    <dbReference type="NCBI Taxonomy" id="2079448"/>
    <lineage>
        <taxon>Bacteria</taxon>
        <taxon>Pseudomonadati</taxon>
        <taxon>Pseudomonadota</taxon>
        <taxon>Betaproteobacteria</taxon>
        <taxon>Burkholderiales</taxon>
        <taxon>Comamonadaceae</taxon>
        <taxon>Ramlibacter</taxon>
    </lineage>
</organism>
<gene>
    <name evidence="1" type="ORF">H8R02_24035</name>
</gene>
<evidence type="ECO:0000313" key="1">
    <source>
        <dbReference type="EMBL" id="MBC5767556.1"/>
    </source>
</evidence>
<keyword evidence="2" id="KW-1185">Reference proteome</keyword>
<protein>
    <submittedName>
        <fullName evidence="1">Uncharacterized protein</fullName>
    </submittedName>
</protein>
<name>A0A923S4K3_9BURK</name>